<proteinExistence type="predicted"/>
<reference evidence="2" key="1">
    <citation type="submission" date="2022-06" db="EMBL/GenBank/DDBJ databases">
        <title>Sphingomicrobium sedimins sp. nov., a marine bacterium isolated from tidal flat.</title>
        <authorList>
            <person name="Kim C.-H."/>
            <person name="Yoo Y."/>
            <person name="Kim J.-J."/>
        </authorList>
    </citation>
    <scope>NUCLEOTIDE SEQUENCE</scope>
    <source>
        <strain evidence="2">GRR-S6-50</strain>
    </source>
</reference>
<dbReference type="InterPro" id="IPR010985">
    <property type="entry name" value="Ribbon_hlx_hlx"/>
</dbReference>
<dbReference type="Proteomes" id="UP001155128">
    <property type="component" value="Unassembled WGS sequence"/>
</dbReference>
<dbReference type="GO" id="GO:0006355">
    <property type="term" value="P:regulation of DNA-templated transcription"/>
    <property type="evidence" value="ECO:0007669"/>
    <property type="project" value="InterPro"/>
</dbReference>
<feature type="region of interest" description="Disordered" evidence="1">
    <location>
        <begin position="246"/>
        <end position="283"/>
    </location>
</feature>
<organism evidence="2 3">
    <name type="scientific">Sphingomicrobium sediminis</name>
    <dbReference type="NCBI Taxonomy" id="2950949"/>
    <lineage>
        <taxon>Bacteria</taxon>
        <taxon>Pseudomonadati</taxon>
        <taxon>Pseudomonadota</taxon>
        <taxon>Alphaproteobacteria</taxon>
        <taxon>Sphingomonadales</taxon>
        <taxon>Sphingomonadaceae</taxon>
        <taxon>Sphingomicrobium</taxon>
    </lineage>
</organism>
<keyword evidence="3" id="KW-1185">Reference proteome</keyword>
<evidence type="ECO:0000256" key="1">
    <source>
        <dbReference type="SAM" id="MobiDB-lite"/>
    </source>
</evidence>
<dbReference type="SUPFAM" id="SSF47598">
    <property type="entry name" value="Ribbon-helix-helix"/>
    <property type="match status" value="1"/>
</dbReference>
<feature type="compositionally biased region" description="Acidic residues" evidence="1">
    <location>
        <begin position="93"/>
        <end position="120"/>
    </location>
</feature>
<feature type="compositionally biased region" description="Acidic residues" evidence="1">
    <location>
        <begin position="254"/>
        <end position="276"/>
    </location>
</feature>
<evidence type="ECO:0000313" key="3">
    <source>
        <dbReference type="Proteomes" id="UP001155128"/>
    </source>
</evidence>
<evidence type="ECO:0000313" key="2">
    <source>
        <dbReference type="EMBL" id="MCM8556691.1"/>
    </source>
</evidence>
<dbReference type="EMBL" id="JAMSHT010000001">
    <property type="protein sequence ID" value="MCM8556691.1"/>
    <property type="molecule type" value="Genomic_DNA"/>
</dbReference>
<accession>A0A9X2J2W0</accession>
<dbReference type="RefSeq" id="WP_252115617.1">
    <property type="nucleotide sequence ID" value="NZ_JAMSHT010000001.1"/>
</dbReference>
<comment type="caution">
    <text evidence="2">The sequence shown here is derived from an EMBL/GenBank/DDBJ whole genome shotgun (WGS) entry which is preliminary data.</text>
</comment>
<sequence length="422" mass="45243">MNAPKAFASLSSGLLARKGSARPAMRRQGAGKVGPGGLDDLGWNDMGFDPPAPAGEESENNIESINRTVATGLTPSQPVVHDQQAQIAREFGDETDEGDVYDGADLEDDTAELWDPEADEAPNSFNEHRSESRKADAFGGGTPVDSEEAGEAEPQEVITPALDTPPVSQSIFSAKGEKAANIFGEASDAAADEIEAVDAADEGDEPKLMRTVADLMPLTDAQKAEGSAWGDEEAEDEQDVVEARDVAEGLSGAAEEDEYGEEEEATAHEEADEDFDPTANNRFAAFIRKPAFPAEEPSAWGDAEDTDEEELVLGEDMQVVDEAPMETPVTEEAEDEREIVAATPVEHREVSRREVAEAKAGAKDKAAFTLRLDRERHLKLRLACALTGQSAQKMVTEALDRMLAEMEELDGLVKQAGVEGKE</sequence>
<feature type="compositionally biased region" description="Polar residues" evidence="1">
    <location>
        <begin position="67"/>
        <end position="77"/>
    </location>
</feature>
<feature type="region of interest" description="Disordered" evidence="1">
    <location>
        <begin position="222"/>
        <end position="241"/>
    </location>
</feature>
<protein>
    <submittedName>
        <fullName evidence="2">Uncharacterized protein</fullName>
    </submittedName>
</protein>
<feature type="compositionally biased region" description="Basic and acidic residues" evidence="1">
    <location>
        <begin position="126"/>
        <end position="136"/>
    </location>
</feature>
<feature type="region of interest" description="Disordered" evidence="1">
    <location>
        <begin position="13"/>
        <end position="165"/>
    </location>
</feature>
<dbReference type="AlphaFoldDB" id="A0A9X2J2W0"/>
<feature type="compositionally biased region" description="Acidic residues" evidence="1">
    <location>
        <begin position="145"/>
        <end position="154"/>
    </location>
</feature>
<feature type="compositionally biased region" description="Acidic residues" evidence="1">
    <location>
        <begin position="230"/>
        <end position="240"/>
    </location>
</feature>
<gene>
    <name evidence="2" type="ORF">NDO55_02500</name>
</gene>
<name>A0A9X2J2W0_9SPHN</name>